<dbReference type="InterPro" id="IPR023213">
    <property type="entry name" value="CAT-like_dom_sf"/>
</dbReference>
<dbReference type="RefSeq" id="WP_212530028.1">
    <property type="nucleotide sequence ID" value="NZ_JAGSOG010000099.1"/>
</dbReference>
<organism evidence="2 3">
    <name type="scientific">Actinospica durhamensis</name>
    <dbReference type="NCBI Taxonomy" id="1508375"/>
    <lineage>
        <taxon>Bacteria</taxon>
        <taxon>Bacillati</taxon>
        <taxon>Actinomycetota</taxon>
        <taxon>Actinomycetes</taxon>
        <taxon>Catenulisporales</taxon>
        <taxon>Actinospicaceae</taxon>
        <taxon>Actinospica</taxon>
    </lineage>
</organism>
<dbReference type="SUPFAM" id="SSF52777">
    <property type="entry name" value="CoA-dependent acyltransferases"/>
    <property type="match status" value="2"/>
</dbReference>
<dbReference type="GO" id="GO:0003824">
    <property type="term" value="F:catalytic activity"/>
    <property type="evidence" value="ECO:0007669"/>
    <property type="project" value="InterPro"/>
</dbReference>
<proteinExistence type="predicted"/>
<comment type="caution">
    <text evidence="2">The sequence shown here is derived from an EMBL/GenBank/DDBJ whole genome shotgun (WGS) entry which is preliminary data.</text>
</comment>
<dbReference type="Proteomes" id="UP000675781">
    <property type="component" value="Unassembled WGS sequence"/>
</dbReference>
<protein>
    <recommendedName>
        <fullName evidence="1">Condensation domain-containing protein</fullName>
    </recommendedName>
</protein>
<dbReference type="Gene3D" id="3.30.559.30">
    <property type="entry name" value="Nonribosomal peptide synthetase, condensation domain"/>
    <property type="match status" value="1"/>
</dbReference>
<gene>
    <name evidence="2" type="ORF">KDL01_19825</name>
</gene>
<dbReference type="InterPro" id="IPR001242">
    <property type="entry name" value="Condensation_dom"/>
</dbReference>
<name>A0A941EN90_9ACTN</name>
<dbReference type="PANTHER" id="PTHR45527:SF1">
    <property type="entry name" value="FATTY ACID SYNTHASE"/>
    <property type="match status" value="1"/>
</dbReference>
<dbReference type="GO" id="GO:0005737">
    <property type="term" value="C:cytoplasm"/>
    <property type="evidence" value="ECO:0007669"/>
    <property type="project" value="TreeGrafter"/>
</dbReference>
<dbReference type="PANTHER" id="PTHR45527">
    <property type="entry name" value="NONRIBOSOMAL PEPTIDE SYNTHETASE"/>
    <property type="match status" value="1"/>
</dbReference>
<dbReference type="EMBL" id="JAGSOG010000099">
    <property type="protein sequence ID" value="MBR7835535.1"/>
    <property type="molecule type" value="Genomic_DNA"/>
</dbReference>
<evidence type="ECO:0000259" key="1">
    <source>
        <dbReference type="Pfam" id="PF00668"/>
    </source>
</evidence>
<dbReference type="GO" id="GO:0043041">
    <property type="term" value="P:amino acid activation for nonribosomal peptide biosynthetic process"/>
    <property type="evidence" value="ECO:0007669"/>
    <property type="project" value="TreeGrafter"/>
</dbReference>
<dbReference type="Gene3D" id="3.30.559.10">
    <property type="entry name" value="Chloramphenicol acetyltransferase-like domain"/>
    <property type="match status" value="1"/>
</dbReference>
<dbReference type="GO" id="GO:0031177">
    <property type="term" value="F:phosphopantetheine binding"/>
    <property type="evidence" value="ECO:0007669"/>
    <property type="project" value="TreeGrafter"/>
</dbReference>
<evidence type="ECO:0000313" key="2">
    <source>
        <dbReference type="EMBL" id="MBR7835535.1"/>
    </source>
</evidence>
<dbReference type="AlphaFoldDB" id="A0A941EN90"/>
<sequence>MTTTTTLRHVARHEIAFAAETSGSHPLTWAQRFQLGQRCKPHVDGLGNVNVRMVWPLEGAPDLASVTRAIGRVVERSESLRSRYPRVGDVYGDPVVLAEGSVTAEQYAAEAPHDTEALRDLAELMAKPGFGLDDPPVRFAVVTVHDTPTDLVLTLHHGAADAIGAEVIARHVARLAADPEARLRVSWQPREIAAYEQSEAGRAYARDADAHDRAALADAPMPLLAGPREEPAGVLYHFVSLKSRALAPAIGLLAARHRVTAAAVLLAAYSRALAEHGGLDQCAVNLVASNRQTPQTRESVAHLVGVVLCAVDVRAQEFGELCRAAGAAMLRALRYGRRDPELFTASLDQASATLGRPATNAYFVNIRPIDPGRLAAAAAEPAEIAALAAASELADISGHGEVYSGELTFDVWDVGETSALTLGTDSSSYDAPALAAILRRIETVLYAAV</sequence>
<dbReference type="Pfam" id="PF00668">
    <property type="entry name" value="Condensation"/>
    <property type="match status" value="1"/>
</dbReference>
<keyword evidence="3" id="KW-1185">Reference proteome</keyword>
<feature type="domain" description="Condensation" evidence="1">
    <location>
        <begin position="50"/>
        <end position="364"/>
    </location>
</feature>
<evidence type="ECO:0000313" key="3">
    <source>
        <dbReference type="Proteomes" id="UP000675781"/>
    </source>
</evidence>
<dbReference type="GO" id="GO:0044550">
    <property type="term" value="P:secondary metabolite biosynthetic process"/>
    <property type="evidence" value="ECO:0007669"/>
    <property type="project" value="TreeGrafter"/>
</dbReference>
<reference evidence="2" key="1">
    <citation type="submission" date="2021-04" db="EMBL/GenBank/DDBJ databases">
        <title>Genome based classification of Actinospica acidithermotolerans sp. nov., an actinobacterium isolated from an Indonesian hot spring.</title>
        <authorList>
            <person name="Kusuma A.B."/>
            <person name="Putra K.E."/>
            <person name="Nafisah S."/>
            <person name="Loh J."/>
            <person name="Nouioui I."/>
            <person name="Goodfellow M."/>
        </authorList>
    </citation>
    <scope>NUCLEOTIDE SEQUENCE</scope>
    <source>
        <strain evidence="2">CSCA 57</strain>
    </source>
</reference>
<accession>A0A941EN90</accession>
<dbReference type="GO" id="GO:0008610">
    <property type="term" value="P:lipid biosynthetic process"/>
    <property type="evidence" value="ECO:0007669"/>
    <property type="project" value="UniProtKB-ARBA"/>
</dbReference>